<protein>
    <submittedName>
        <fullName evidence="1">Uncharacterized protein</fullName>
    </submittedName>
</protein>
<evidence type="ECO:0000313" key="2">
    <source>
        <dbReference type="Proteomes" id="UP000075324"/>
    </source>
</evidence>
<dbReference type="RefSeq" id="WP_062678838.1">
    <property type="nucleotide sequence ID" value="NZ_LQYW01000147.1"/>
</dbReference>
<sequence length="149" mass="18033">MKHNTKDKDKVLKWINEQFSFFQFDSDPVYKTTLYFKLDNPEYDPEIEVYVRKTTEEMEFGFEATQWDGYMPAPYPSIYPKYSTPLDSLRSLEEEEMKEKILELLMKTINSRKRQYRKCQFCGKRVAAEHRFDKSTCHRCASEHFFVVY</sequence>
<dbReference type="AlphaFoldDB" id="A0A150MJU6"/>
<dbReference type="Proteomes" id="UP000075324">
    <property type="component" value="Unassembled WGS sequence"/>
</dbReference>
<accession>A0A150MJU6</accession>
<dbReference type="EMBL" id="LQYW01000147">
    <property type="protein sequence ID" value="KYD24771.1"/>
    <property type="molecule type" value="Genomic_DNA"/>
</dbReference>
<name>A0A150MJU6_9BACL</name>
<organism evidence="1 2">
    <name type="scientific">Parageobacillus toebii</name>
    <dbReference type="NCBI Taxonomy" id="153151"/>
    <lineage>
        <taxon>Bacteria</taxon>
        <taxon>Bacillati</taxon>
        <taxon>Bacillota</taxon>
        <taxon>Bacilli</taxon>
        <taxon>Bacillales</taxon>
        <taxon>Anoxybacillaceae</taxon>
        <taxon>Parageobacillus</taxon>
    </lineage>
</organism>
<proteinExistence type="predicted"/>
<comment type="caution">
    <text evidence="1">The sequence shown here is derived from an EMBL/GenBank/DDBJ whole genome shotgun (WGS) entry which is preliminary data.</text>
</comment>
<dbReference type="PATRIC" id="fig|153151.4.peg.1202"/>
<evidence type="ECO:0000313" key="1">
    <source>
        <dbReference type="EMBL" id="KYD24771.1"/>
    </source>
</evidence>
<reference evidence="1 2" key="1">
    <citation type="submission" date="2016-01" db="EMBL/GenBank/DDBJ databases">
        <title>Draft Genome Sequences of Seven Thermophilic Sporeformers Isolated from Foods.</title>
        <authorList>
            <person name="Berendsen E.M."/>
            <person name="Wells-Bennik M.H."/>
            <person name="Krawcyk A.O."/>
            <person name="De Jong A."/>
            <person name="Holsappel S."/>
            <person name="Eijlander R.T."/>
            <person name="Kuipers O.P."/>
        </authorList>
    </citation>
    <scope>NUCLEOTIDE SEQUENCE [LARGE SCALE GENOMIC DNA]</scope>
    <source>
        <strain evidence="1 2">B4110</strain>
    </source>
</reference>
<gene>
    <name evidence="1" type="ORF">B4110_1554</name>
</gene>